<dbReference type="eggNOG" id="arCOG01601">
    <property type="taxonomic scope" value="Archaea"/>
</dbReference>
<dbReference type="InterPro" id="IPR029061">
    <property type="entry name" value="THDP-binding"/>
</dbReference>
<dbReference type="RefSeq" id="WP_010901052.1">
    <property type="nucleotide sequence ID" value="NC_002578.1"/>
</dbReference>
<gene>
    <name evidence="4" type="ordered locus">Ta0629</name>
</gene>
<dbReference type="KEGG" id="tac:Ta0629"/>
<evidence type="ECO:0000256" key="1">
    <source>
        <dbReference type="ARBA" id="ARBA00011595"/>
    </source>
</evidence>
<dbReference type="InParanoid" id="Q9HKH0"/>
<evidence type="ECO:0000313" key="5">
    <source>
        <dbReference type="Proteomes" id="UP000001024"/>
    </source>
</evidence>
<dbReference type="GO" id="GO:0044272">
    <property type="term" value="P:sulfur compound biosynthetic process"/>
    <property type="evidence" value="ECO:0007669"/>
    <property type="project" value="UniProtKB-ARBA"/>
</dbReference>
<dbReference type="Gene3D" id="3.40.50.970">
    <property type="match status" value="2"/>
</dbReference>
<protein>
    <submittedName>
        <fullName evidence="4">Probable 2-ketovalerate ferredoxin oxidoreductase beta-2 chain</fullName>
    </submittedName>
</protein>
<dbReference type="NCBIfam" id="NF008818">
    <property type="entry name" value="PRK11864.1"/>
    <property type="match status" value="1"/>
</dbReference>
<organism evidence="4 5">
    <name type="scientific">Thermoplasma acidophilum (strain ATCC 25905 / DSM 1728 / JCM 9062 / NBRC 15155 / AMRC-C165)</name>
    <dbReference type="NCBI Taxonomy" id="273075"/>
    <lineage>
        <taxon>Archaea</taxon>
        <taxon>Methanobacteriati</taxon>
        <taxon>Thermoplasmatota</taxon>
        <taxon>Thermoplasmata</taxon>
        <taxon>Thermoplasmatales</taxon>
        <taxon>Thermoplasmataceae</taxon>
        <taxon>Thermoplasma</taxon>
    </lineage>
</organism>
<dbReference type="FunCoup" id="Q9HKH0">
    <property type="interactions" value="73"/>
</dbReference>
<dbReference type="HOGENOM" id="CLU_058423_0_0_2"/>
<proteinExistence type="predicted"/>
<dbReference type="AlphaFoldDB" id="Q9HKH0"/>
<dbReference type="SUPFAM" id="SSF52518">
    <property type="entry name" value="Thiamin diphosphate-binding fold (THDP-binding)"/>
    <property type="match status" value="1"/>
</dbReference>
<dbReference type="PaxDb" id="273075-Ta0629"/>
<dbReference type="Pfam" id="PF02775">
    <property type="entry name" value="TPP_enzyme_C"/>
    <property type="match status" value="1"/>
</dbReference>
<dbReference type="GO" id="GO:0016491">
    <property type="term" value="F:oxidoreductase activity"/>
    <property type="evidence" value="ECO:0007669"/>
    <property type="project" value="UniProtKB-KW"/>
</dbReference>
<dbReference type="GO" id="GO:0006082">
    <property type="term" value="P:organic acid metabolic process"/>
    <property type="evidence" value="ECO:0007669"/>
    <property type="project" value="UniProtKB-ARBA"/>
</dbReference>
<evidence type="ECO:0000256" key="2">
    <source>
        <dbReference type="ARBA" id="ARBA00023002"/>
    </source>
</evidence>
<sequence length="300" mass="33302">MPTSIPKEELMAPGHTACHGCGATLAMRYVLKALGEKTVVSVPASCWAVIPGAMPFRTLDVPMVYTPFAATGASISGLREGLDIQGKSDYNVVGFAGDGGTADIGLQGLSGAMERGHNVFYIMYDNEGYMNTGVQRSGSTPYGARTTTTPVGKERDFKKENKKIVADMMIAQNVPYVATATVAYPEDLIKKIEHAKAVHGPKFIQILAPCPTGWYYPPEKTIEISRLAVQSRMFPLYEFIEGRFYLNKSFKPIDVSEYVKAQDRFKHLNEGEIENLRRYVEERWNQLLEWEKLYAGPVKA</sequence>
<dbReference type="OrthoDB" id="296931at2157"/>
<dbReference type="PANTHER" id="PTHR42897:SF2">
    <property type="entry name" value="PYRUVATE SYNTHASE SUBUNIT PORB"/>
    <property type="match status" value="1"/>
</dbReference>
<accession>Q9HKH0</accession>
<reference evidence="4 5" key="1">
    <citation type="journal article" date="2000" name="Nature">
        <title>The genome sequence of the thermoacidophilic scavenger Thermoplasma acidophilum.</title>
        <authorList>
            <person name="Ruepp A."/>
            <person name="Graml W."/>
            <person name="Santos-Martinez M.L."/>
            <person name="Koretke K.K."/>
            <person name="Volker C."/>
            <person name="Mewes H.W."/>
            <person name="Frishman D."/>
            <person name="Stocker S."/>
            <person name="Lupas A.N."/>
            <person name="Baumeister W."/>
        </authorList>
    </citation>
    <scope>NUCLEOTIDE SEQUENCE [LARGE SCALE GENOMIC DNA]</scope>
    <source>
        <strain evidence="5">ATCC 25905 / DSM 1728 / JCM 9062 / NBRC 15155 / AMRC-C165</strain>
    </source>
</reference>
<dbReference type="CDD" id="cd03376">
    <property type="entry name" value="TPP_PFOR_porB_like"/>
    <property type="match status" value="1"/>
</dbReference>
<comment type="subunit">
    <text evidence="1">Heterotetramer of one alpha, one beta, one delta and one gamma chain.</text>
</comment>
<name>Q9HKH0_THEAC</name>
<dbReference type="STRING" id="273075.gene:9571849"/>
<dbReference type="GO" id="GO:0030976">
    <property type="term" value="F:thiamine pyrophosphate binding"/>
    <property type="evidence" value="ECO:0007669"/>
    <property type="project" value="InterPro"/>
</dbReference>
<evidence type="ECO:0000259" key="3">
    <source>
        <dbReference type="Pfam" id="PF02775"/>
    </source>
</evidence>
<dbReference type="EnsemblBacteria" id="CAC11768">
    <property type="protein sequence ID" value="CAC11768"/>
    <property type="gene ID" value="CAC11768"/>
</dbReference>
<feature type="domain" description="Thiamine pyrophosphate enzyme TPP-binding" evidence="3">
    <location>
        <begin position="65"/>
        <end position="206"/>
    </location>
</feature>
<keyword evidence="5" id="KW-1185">Reference proteome</keyword>
<keyword evidence="2" id="KW-0560">Oxidoreductase</keyword>
<dbReference type="Proteomes" id="UP000001024">
    <property type="component" value="Chromosome"/>
</dbReference>
<dbReference type="EMBL" id="AL445064">
    <property type="protein sequence ID" value="CAC11768.1"/>
    <property type="molecule type" value="Genomic_DNA"/>
</dbReference>
<dbReference type="InterPro" id="IPR011766">
    <property type="entry name" value="TPP_enzyme_TPP-bd"/>
</dbReference>
<dbReference type="InterPro" id="IPR051479">
    <property type="entry name" value="PorB-like"/>
</dbReference>
<evidence type="ECO:0000313" key="4">
    <source>
        <dbReference type="EMBL" id="CAC11768.1"/>
    </source>
</evidence>
<dbReference type="PANTHER" id="PTHR42897">
    <property type="entry name" value="PYRUVATE SYNTHASE SUBUNIT PORB"/>
    <property type="match status" value="1"/>
</dbReference>